<dbReference type="SUPFAM" id="SSF51230">
    <property type="entry name" value="Single hybrid motif"/>
    <property type="match status" value="1"/>
</dbReference>
<comment type="cofactor">
    <cofactor evidence="12">
        <name>FAD</name>
        <dbReference type="ChEBI" id="CHEBI:57692"/>
    </cofactor>
    <text evidence="12">Binds 1 FAD per subunit.</text>
</comment>
<evidence type="ECO:0000313" key="16">
    <source>
        <dbReference type="Proteomes" id="UP000622707"/>
    </source>
</evidence>
<gene>
    <name evidence="15" type="primary">lpdA</name>
    <name evidence="15" type="ORF">JI746_08475</name>
</gene>
<dbReference type="Gene3D" id="3.30.390.30">
    <property type="match status" value="1"/>
</dbReference>
<dbReference type="InterPro" id="IPR016156">
    <property type="entry name" value="FAD/NAD-linked_Rdtase_dimer_sf"/>
</dbReference>
<dbReference type="InterPro" id="IPR023753">
    <property type="entry name" value="FAD/NAD-binding_dom"/>
</dbReference>
<dbReference type="InterPro" id="IPR036188">
    <property type="entry name" value="FAD/NAD-bd_sf"/>
</dbReference>
<dbReference type="SUPFAM" id="SSF55424">
    <property type="entry name" value="FAD/NAD-linked reductases, dimerisation (C-terminal) domain"/>
    <property type="match status" value="1"/>
</dbReference>
<sequence length="609" mass="63593">MAQTEVKVPDIGDFKEVAVIEVLVKAGDTVKVEQSLVTVESDKASMEIPSTHAGVVKELKVKVGDKVAEGSVLLTIEAAAGASPSPQPSPQRGEGAKPAPVSSPSPAPAGEGRGEGKAAPAAPAPAGSYSGGVDLECEMLVLGAGPGGYSAAFRAADLGMKTVIVERYATLGGVCLNVGCIPSKALLHVAAVMDEVSHMDALGISFGKPTVDRAKLKAHKDKVTGKLTGGLAAMAKMRKVTVVRGIGTFLDPYHLEVQETSGDGKDTTGKKQVIRFRNAIIAAGSQAVSLPFMPKDPRVVDSTGALELATEPKRMLILGGGIIGLEMGTVYSTLGARLDVVEMLDGLMQGADRDLVRVWQKMNTPRFDNIMLKTKTVGAEATKDGILVRFEGEQAPKEPQVYDLVLQAVGRSPNGKKIGAEKAGVTVTDRGFIPVDISMRTNVPHIFAIGDIVGQPMLAHKAVHEAHVAAEVAAGEKSTFNARVIPSVAYTDPEVAWVGLTEDQAKAEGIAIKKGHFPWTASGRAIANTRDEGFTKLLFDAQTHRILGGGIVGTHAGDMIGEVALAIEMGADEIDIGKTIHPHPTLGESIGMAAEIAHGTCTDVPPQRK</sequence>
<evidence type="ECO:0000256" key="11">
    <source>
        <dbReference type="ARBA" id="ARBA00049187"/>
    </source>
</evidence>
<dbReference type="EC" id="1.8.1.4" evidence="3 12"/>
<dbReference type="InterPro" id="IPR006258">
    <property type="entry name" value="Lipoamide_DH"/>
</dbReference>
<keyword evidence="6 12" id="KW-0274">FAD</keyword>
<comment type="miscellaneous">
    <text evidence="12">The active site is a redox-active disulfide bond.</text>
</comment>
<protein>
    <recommendedName>
        <fullName evidence="3 12">Dihydrolipoyl dehydrogenase</fullName>
        <ecNumber evidence="3 12">1.8.1.4</ecNumber>
    </recommendedName>
</protein>
<dbReference type="Pfam" id="PF02852">
    <property type="entry name" value="Pyr_redox_dim"/>
    <property type="match status" value="1"/>
</dbReference>
<keyword evidence="10 12" id="KW-0676">Redox-active center</keyword>
<dbReference type="Proteomes" id="UP000622707">
    <property type="component" value="Unassembled WGS sequence"/>
</dbReference>
<dbReference type="Pfam" id="PF00364">
    <property type="entry name" value="Biotin_lipoyl"/>
    <property type="match status" value="1"/>
</dbReference>
<feature type="region of interest" description="Disordered" evidence="13">
    <location>
        <begin position="80"/>
        <end position="125"/>
    </location>
</feature>
<keyword evidence="9" id="KW-1015">Disulfide bond</keyword>
<keyword evidence="7 12" id="KW-0560">Oxidoreductase</keyword>
<evidence type="ECO:0000256" key="9">
    <source>
        <dbReference type="ARBA" id="ARBA00023157"/>
    </source>
</evidence>
<keyword evidence="5" id="KW-0450">Lipoyl</keyword>
<keyword evidence="8 12" id="KW-0520">NAD</keyword>
<dbReference type="SUPFAM" id="SSF51905">
    <property type="entry name" value="FAD/NAD(P)-binding domain"/>
    <property type="match status" value="1"/>
</dbReference>
<dbReference type="PRINTS" id="PR00411">
    <property type="entry name" value="PNDRDTASEI"/>
</dbReference>
<evidence type="ECO:0000256" key="5">
    <source>
        <dbReference type="ARBA" id="ARBA00022823"/>
    </source>
</evidence>
<evidence type="ECO:0000256" key="4">
    <source>
        <dbReference type="ARBA" id="ARBA00022630"/>
    </source>
</evidence>
<dbReference type="EMBL" id="JAEQND010000004">
    <property type="protein sequence ID" value="MBL0425140.1"/>
    <property type="molecule type" value="Genomic_DNA"/>
</dbReference>
<comment type="catalytic activity">
    <reaction evidence="11 12">
        <text>N(6)-[(R)-dihydrolipoyl]-L-lysyl-[protein] + NAD(+) = N(6)-[(R)-lipoyl]-L-lysyl-[protein] + NADH + H(+)</text>
        <dbReference type="Rhea" id="RHEA:15045"/>
        <dbReference type="Rhea" id="RHEA-COMP:10474"/>
        <dbReference type="Rhea" id="RHEA-COMP:10475"/>
        <dbReference type="ChEBI" id="CHEBI:15378"/>
        <dbReference type="ChEBI" id="CHEBI:57540"/>
        <dbReference type="ChEBI" id="CHEBI:57945"/>
        <dbReference type="ChEBI" id="CHEBI:83099"/>
        <dbReference type="ChEBI" id="CHEBI:83100"/>
        <dbReference type="EC" id="1.8.1.4"/>
    </reaction>
</comment>
<evidence type="ECO:0000256" key="2">
    <source>
        <dbReference type="ARBA" id="ARBA00007532"/>
    </source>
</evidence>
<dbReference type="InterPro" id="IPR011053">
    <property type="entry name" value="Single_hybrid_motif"/>
</dbReference>
<evidence type="ECO:0000256" key="10">
    <source>
        <dbReference type="ARBA" id="ARBA00023284"/>
    </source>
</evidence>
<dbReference type="PRINTS" id="PR00368">
    <property type="entry name" value="FADPNR"/>
</dbReference>
<evidence type="ECO:0000256" key="6">
    <source>
        <dbReference type="ARBA" id="ARBA00022827"/>
    </source>
</evidence>
<dbReference type="PROSITE" id="PS00076">
    <property type="entry name" value="PYRIDINE_REDOX_1"/>
    <property type="match status" value="1"/>
</dbReference>
<dbReference type="PANTHER" id="PTHR22912:SF160">
    <property type="entry name" value="DIHYDROLIPOYL DEHYDROGENASE"/>
    <property type="match status" value="1"/>
</dbReference>
<dbReference type="Gene3D" id="2.40.50.100">
    <property type="match status" value="1"/>
</dbReference>
<comment type="cofactor">
    <cofactor evidence="1">
        <name>(R)-lipoate</name>
        <dbReference type="ChEBI" id="CHEBI:83088"/>
    </cofactor>
</comment>
<dbReference type="Gene3D" id="3.50.50.60">
    <property type="entry name" value="FAD/NAD(P)-binding domain"/>
    <property type="match status" value="2"/>
</dbReference>
<dbReference type="NCBIfam" id="TIGR01350">
    <property type="entry name" value="lipoamide_DH"/>
    <property type="match status" value="1"/>
</dbReference>
<keyword evidence="4 12" id="KW-0285">Flavoprotein</keyword>
<feature type="domain" description="Lipoyl-binding" evidence="14">
    <location>
        <begin position="3"/>
        <end position="77"/>
    </location>
</feature>
<evidence type="ECO:0000256" key="12">
    <source>
        <dbReference type="RuleBase" id="RU003692"/>
    </source>
</evidence>
<comment type="caution">
    <text evidence="15">The sequence shown here is derived from an EMBL/GenBank/DDBJ whole genome shotgun (WGS) entry which is preliminary data.</text>
</comment>
<dbReference type="InterPro" id="IPR003016">
    <property type="entry name" value="2-oxoA_DH_lipoyl-BS"/>
</dbReference>
<evidence type="ECO:0000256" key="7">
    <source>
        <dbReference type="ARBA" id="ARBA00023002"/>
    </source>
</evidence>
<dbReference type="InterPro" id="IPR050151">
    <property type="entry name" value="Class-I_Pyr_Nuc-Dis_Oxidored"/>
</dbReference>
<reference evidence="15 16" key="1">
    <citation type="journal article" date="2017" name="Int. J. Syst. Evol. Microbiol.">
        <title>Ramlibacter alkalitolerans sp. nov., alkali-tolerant bacterium isolated from soil of ginseng.</title>
        <authorList>
            <person name="Lee D.H."/>
            <person name="Cha C.J."/>
        </authorList>
    </citation>
    <scope>NUCLEOTIDE SEQUENCE [LARGE SCALE GENOMIC DNA]</scope>
    <source>
        <strain evidence="15 16">KACC 19305</strain>
    </source>
</reference>
<comment type="similarity">
    <text evidence="2 12">Belongs to the class-I pyridine nucleotide-disulfide oxidoreductase family.</text>
</comment>
<dbReference type="PROSITE" id="PS00189">
    <property type="entry name" value="LIPOYL"/>
    <property type="match status" value="1"/>
</dbReference>
<proteinExistence type="inferred from homology"/>
<organism evidence="15 16">
    <name type="scientific">Ramlibacter alkalitolerans</name>
    <dbReference type="NCBI Taxonomy" id="2039631"/>
    <lineage>
        <taxon>Bacteria</taxon>
        <taxon>Pseudomonadati</taxon>
        <taxon>Pseudomonadota</taxon>
        <taxon>Betaproteobacteria</taxon>
        <taxon>Burkholderiales</taxon>
        <taxon>Comamonadaceae</taxon>
        <taxon>Ramlibacter</taxon>
    </lineage>
</organism>
<name>A0ABS1JLM9_9BURK</name>
<dbReference type="InterPro" id="IPR004099">
    <property type="entry name" value="Pyr_nucl-diS_OxRdtase_dimer"/>
</dbReference>
<dbReference type="GO" id="GO:0004148">
    <property type="term" value="F:dihydrolipoyl dehydrogenase (NADH) activity"/>
    <property type="evidence" value="ECO:0007669"/>
    <property type="project" value="UniProtKB-EC"/>
</dbReference>
<dbReference type="RefSeq" id="WP_201688448.1">
    <property type="nucleotide sequence ID" value="NZ_JAEQND010000004.1"/>
</dbReference>
<dbReference type="PANTHER" id="PTHR22912">
    <property type="entry name" value="DISULFIDE OXIDOREDUCTASE"/>
    <property type="match status" value="1"/>
</dbReference>
<evidence type="ECO:0000313" key="15">
    <source>
        <dbReference type="EMBL" id="MBL0425140.1"/>
    </source>
</evidence>
<dbReference type="InterPro" id="IPR012999">
    <property type="entry name" value="Pyr_OxRdtase_I_AS"/>
</dbReference>
<dbReference type="CDD" id="cd06849">
    <property type="entry name" value="lipoyl_domain"/>
    <property type="match status" value="1"/>
</dbReference>
<evidence type="ECO:0000259" key="14">
    <source>
        <dbReference type="PROSITE" id="PS50968"/>
    </source>
</evidence>
<dbReference type="InterPro" id="IPR000089">
    <property type="entry name" value="Biotin_lipoyl"/>
</dbReference>
<dbReference type="PROSITE" id="PS50968">
    <property type="entry name" value="BIOTINYL_LIPOYL"/>
    <property type="match status" value="1"/>
</dbReference>
<accession>A0ABS1JLM9</accession>
<dbReference type="Pfam" id="PF07992">
    <property type="entry name" value="Pyr_redox_2"/>
    <property type="match status" value="1"/>
</dbReference>
<keyword evidence="16" id="KW-1185">Reference proteome</keyword>
<evidence type="ECO:0000256" key="13">
    <source>
        <dbReference type="SAM" id="MobiDB-lite"/>
    </source>
</evidence>
<evidence type="ECO:0000256" key="3">
    <source>
        <dbReference type="ARBA" id="ARBA00012608"/>
    </source>
</evidence>
<evidence type="ECO:0000256" key="8">
    <source>
        <dbReference type="ARBA" id="ARBA00023027"/>
    </source>
</evidence>
<evidence type="ECO:0000256" key="1">
    <source>
        <dbReference type="ARBA" id="ARBA00001938"/>
    </source>
</evidence>